<proteinExistence type="predicted"/>
<dbReference type="AlphaFoldDB" id="A0A6C1KUR4"/>
<dbReference type="Pfam" id="PF05899">
    <property type="entry name" value="Cupin_3"/>
    <property type="match status" value="1"/>
</dbReference>
<sequence>MMPTRQRLREAAVTIRSIRFDPRPAVEAASSTTVHEWYQDRTGAFSAGFWASHPSEIAVSYEEDEFCVLIEGKVELTDASGHTETYEAGASFLIPSGFTGTWKSVTAVRKFYVVHLPKAPTSETSASSSAASPG</sequence>
<dbReference type="EMBL" id="VAUP01000022">
    <property type="protein sequence ID" value="TLX42943.1"/>
    <property type="molecule type" value="Genomic_DNA"/>
</dbReference>
<dbReference type="PANTHER" id="PTHR40943">
    <property type="entry name" value="CYTOPLASMIC PROTEIN-RELATED"/>
    <property type="match status" value="1"/>
</dbReference>
<dbReference type="Gene3D" id="2.60.120.10">
    <property type="entry name" value="Jelly Rolls"/>
    <property type="match status" value="1"/>
</dbReference>
<gene>
    <name evidence="2" type="ORF">FBQ73_09800</name>
</gene>
<evidence type="ECO:0000313" key="3">
    <source>
        <dbReference type="Proteomes" id="UP000305131"/>
    </source>
</evidence>
<dbReference type="InterPro" id="IPR014710">
    <property type="entry name" value="RmlC-like_jellyroll"/>
</dbReference>
<dbReference type="Proteomes" id="UP000305131">
    <property type="component" value="Unassembled WGS sequence"/>
</dbReference>
<dbReference type="PANTHER" id="PTHR40943:SF1">
    <property type="entry name" value="CYTOPLASMIC PROTEIN"/>
    <property type="match status" value="1"/>
</dbReference>
<protein>
    <submittedName>
        <fullName evidence="2">DUF861 domain-containing protein</fullName>
    </submittedName>
</protein>
<dbReference type="CDD" id="cd02227">
    <property type="entry name" value="cupin_TM1112-like"/>
    <property type="match status" value="1"/>
</dbReference>
<comment type="caution">
    <text evidence="2">The sequence shown here is derived from an EMBL/GenBank/DDBJ whole genome shotgun (WGS) entry which is preliminary data.</text>
</comment>
<evidence type="ECO:0000259" key="1">
    <source>
        <dbReference type="Pfam" id="PF05899"/>
    </source>
</evidence>
<feature type="domain" description="(S)-ureidoglycine aminohydrolase cupin" evidence="1">
    <location>
        <begin position="41"/>
        <end position="112"/>
    </location>
</feature>
<dbReference type="InterPro" id="IPR008579">
    <property type="entry name" value="UGlyAH_Cupin_dom"/>
</dbReference>
<reference evidence="2 3" key="1">
    <citation type="submission" date="2019-05" db="EMBL/GenBank/DDBJ databases">
        <authorList>
            <person name="Zhou X."/>
        </authorList>
    </citation>
    <scope>NUCLEOTIDE SEQUENCE [LARGE SCALE GENOMIC DNA]</scope>
    <source>
        <strain evidence="2 3">DSM 432</strain>
    </source>
</reference>
<evidence type="ECO:0000313" key="2">
    <source>
        <dbReference type="EMBL" id="TLX42943.1"/>
    </source>
</evidence>
<name>A0A6C1KUR4_XANAU</name>
<dbReference type="OrthoDB" id="9799053at2"/>
<dbReference type="InterPro" id="IPR011051">
    <property type="entry name" value="RmlC_Cupin_sf"/>
</dbReference>
<organism evidence="2 3">
    <name type="scientific">Xanthobacter autotrophicus</name>
    <dbReference type="NCBI Taxonomy" id="280"/>
    <lineage>
        <taxon>Bacteria</taxon>
        <taxon>Pseudomonadati</taxon>
        <taxon>Pseudomonadota</taxon>
        <taxon>Alphaproteobacteria</taxon>
        <taxon>Hyphomicrobiales</taxon>
        <taxon>Xanthobacteraceae</taxon>
        <taxon>Xanthobacter</taxon>
    </lineage>
</organism>
<dbReference type="SUPFAM" id="SSF51182">
    <property type="entry name" value="RmlC-like cupins"/>
    <property type="match status" value="1"/>
</dbReference>
<accession>A0A6C1KUR4</accession>